<dbReference type="PANTHER" id="PTHR44157">
    <property type="entry name" value="DNAJ HOMOLOG SUBFAMILY C MEMBER 11"/>
    <property type="match status" value="1"/>
</dbReference>
<dbReference type="PANTHER" id="PTHR44157:SF1">
    <property type="entry name" value="DNAJ HOMOLOG SUBFAMILY C MEMBER 11"/>
    <property type="match status" value="1"/>
</dbReference>
<name>A0A1D2N3K2_ORCCI</name>
<dbReference type="InterPro" id="IPR055225">
    <property type="entry name" value="DNAJC11-like_beta-barrel"/>
</dbReference>
<dbReference type="Pfam" id="PF00226">
    <property type="entry name" value="DnaJ"/>
    <property type="match status" value="1"/>
</dbReference>
<reference evidence="7 8" key="1">
    <citation type="journal article" date="2016" name="Genome Biol. Evol.">
        <title>Gene Family Evolution Reflects Adaptation to Soil Environmental Stressors in the Genome of the Collembolan Orchesella cincta.</title>
        <authorList>
            <person name="Faddeeva-Vakhrusheva A."/>
            <person name="Derks M.F."/>
            <person name="Anvar S.Y."/>
            <person name="Agamennone V."/>
            <person name="Suring W."/>
            <person name="Smit S."/>
            <person name="van Straalen N.M."/>
            <person name="Roelofs D."/>
        </authorList>
    </citation>
    <scope>NUCLEOTIDE SEQUENCE [LARGE SCALE GENOMIC DNA]</scope>
    <source>
        <tissue evidence="7">Mixed pool</tissue>
    </source>
</reference>
<feature type="domain" description="J" evidence="6">
    <location>
        <begin position="36"/>
        <end position="104"/>
    </location>
</feature>
<dbReference type="InterPro" id="IPR052243">
    <property type="entry name" value="Mito_inner_membrane_organizer"/>
</dbReference>
<keyword evidence="2" id="KW-0472">Membrane</keyword>
<keyword evidence="4" id="KW-0175">Coiled coil</keyword>
<protein>
    <submittedName>
        <fullName evidence="7">DnaJ subfamily C member 11</fullName>
    </submittedName>
</protein>
<evidence type="ECO:0000256" key="2">
    <source>
        <dbReference type="ARBA" id="ARBA00023136"/>
    </source>
</evidence>
<dbReference type="SUPFAM" id="SSF46565">
    <property type="entry name" value="Chaperone J-domain"/>
    <property type="match status" value="1"/>
</dbReference>
<comment type="subcellular location">
    <subcellularLocation>
        <location evidence="1">Membrane</location>
    </subcellularLocation>
</comment>
<dbReference type="GO" id="GO:0005739">
    <property type="term" value="C:mitochondrion"/>
    <property type="evidence" value="ECO:0007669"/>
    <property type="project" value="GOC"/>
</dbReference>
<evidence type="ECO:0000259" key="6">
    <source>
        <dbReference type="PROSITE" id="PS50076"/>
    </source>
</evidence>
<gene>
    <name evidence="7" type="ORF">Ocin01_06864</name>
</gene>
<keyword evidence="8" id="KW-1185">Reference proteome</keyword>
<dbReference type="InterPro" id="IPR024586">
    <property type="entry name" value="DnaJ-like_C11_C"/>
</dbReference>
<dbReference type="OrthoDB" id="18010at2759"/>
<evidence type="ECO:0000256" key="4">
    <source>
        <dbReference type="SAM" id="Coils"/>
    </source>
</evidence>
<dbReference type="PROSITE" id="PS00636">
    <property type="entry name" value="DNAJ_1"/>
    <property type="match status" value="1"/>
</dbReference>
<dbReference type="GO" id="GO:0042407">
    <property type="term" value="P:cristae formation"/>
    <property type="evidence" value="ECO:0007669"/>
    <property type="project" value="TreeGrafter"/>
</dbReference>
<dbReference type="Pfam" id="PF22774">
    <property type="entry name" value="DNAJC11_beta-barrel"/>
    <property type="match status" value="1"/>
</dbReference>
<evidence type="ECO:0000313" key="8">
    <source>
        <dbReference type="Proteomes" id="UP000094527"/>
    </source>
</evidence>
<evidence type="ECO:0000256" key="1">
    <source>
        <dbReference type="ARBA" id="ARBA00004370"/>
    </source>
</evidence>
<keyword evidence="3" id="KW-0143">Chaperone</keyword>
<dbReference type="InterPro" id="IPR001623">
    <property type="entry name" value="DnaJ_domain"/>
</dbReference>
<dbReference type="OMA" id="QLDKHTM"/>
<dbReference type="Proteomes" id="UP000094527">
    <property type="component" value="Unassembled WGS sequence"/>
</dbReference>
<dbReference type="Gene3D" id="1.10.287.110">
    <property type="entry name" value="DnaJ domain"/>
    <property type="match status" value="1"/>
</dbReference>
<proteinExistence type="predicted"/>
<feature type="region of interest" description="Disordered" evidence="5">
    <location>
        <begin position="1"/>
        <end position="32"/>
    </location>
</feature>
<accession>A0A1D2N3K2</accession>
<dbReference type="EMBL" id="LJIJ01000253">
    <property type="protein sequence ID" value="ODM99820.1"/>
    <property type="molecule type" value="Genomic_DNA"/>
</dbReference>
<dbReference type="InterPro" id="IPR036869">
    <property type="entry name" value="J_dom_sf"/>
</dbReference>
<evidence type="ECO:0000256" key="5">
    <source>
        <dbReference type="SAM" id="MobiDB-lite"/>
    </source>
</evidence>
<evidence type="ECO:0000256" key="3">
    <source>
        <dbReference type="ARBA" id="ARBA00023186"/>
    </source>
</evidence>
<dbReference type="Pfam" id="PF11875">
    <property type="entry name" value="DnaJ-like_C11_C"/>
    <property type="match status" value="1"/>
</dbReference>
<organism evidence="7 8">
    <name type="scientific">Orchesella cincta</name>
    <name type="common">Springtail</name>
    <name type="synonym">Podura cincta</name>
    <dbReference type="NCBI Taxonomy" id="48709"/>
    <lineage>
        <taxon>Eukaryota</taxon>
        <taxon>Metazoa</taxon>
        <taxon>Ecdysozoa</taxon>
        <taxon>Arthropoda</taxon>
        <taxon>Hexapoda</taxon>
        <taxon>Collembola</taxon>
        <taxon>Entomobryomorpha</taxon>
        <taxon>Entomobryoidea</taxon>
        <taxon>Orchesellidae</taxon>
        <taxon>Orchesellinae</taxon>
        <taxon>Orchesella</taxon>
    </lineage>
</organism>
<feature type="coiled-coil region" evidence="4">
    <location>
        <begin position="432"/>
        <end position="461"/>
    </location>
</feature>
<sequence>MDGSSDLYGVTNPTEEEEDGENEFPSINSHDTNENDLYTFLNVSRSATMEEITNQYRKLSRIYHPDKCRDPEKQVYARQLFERAKTAHEILTDPHRRAIYDTLGMKGIKDEKELAVVTRFRSPQEIREDYERLQREKEERRLERLMNPKGSVTVNINVSELFSPYDATEEDDDLMYYDAPPYLELTGFHFAQSIEAPFTSRDTCTMSGNVSAENGRGKGQIMCGLRRIIGQNSWGEFEVGGNTNGMDFGLKGSAPVFNTGVSSSFSIMGHSTEHGFRPFFSAGLHKPLDQMSTLNLLWRAGSMNGLQTTYMRGGQNYRFTASLYLGIPHSFASSSVYYKLENNIKLRGAVKAGTFGAMVEYGVDKKYSQVTSLSATMVVGVPVGVMLRLRLTRGNQSYIFPIQLSDQILPPPIFYGTIAPVILWTLVSKLFLEPYEEEKKRLEKEKQKAAYKEQVAEKRAEASAAIALMRETYHKIVSDERSRNGLVVMSATYGAIYSSGPTTTAQTGSSDQEILDVTIPVQCLVRDSRLDLHDSTKVNLPGFYDPAPGEEKSLLIRYLFQNREHQVIVQDTEAIQLPKTTHQVAPI</sequence>
<dbReference type="CDD" id="cd06257">
    <property type="entry name" value="DnaJ"/>
    <property type="match status" value="1"/>
</dbReference>
<dbReference type="SMART" id="SM00271">
    <property type="entry name" value="DnaJ"/>
    <property type="match status" value="1"/>
</dbReference>
<dbReference type="InterPro" id="IPR018253">
    <property type="entry name" value="DnaJ_domain_CS"/>
</dbReference>
<comment type="caution">
    <text evidence="7">The sequence shown here is derived from an EMBL/GenBank/DDBJ whole genome shotgun (WGS) entry which is preliminary data.</text>
</comment>
<dbReference type="AlphaFoldDB" id="A0A1D2N3K2"/>
<dbReference type="STRING" id="48709.A0A1D2N3K2"/>
<evidence type="ECO:0000313" key="7">
    <source>
        <dbReference type="EMBL" id="ODM99820.1"/>
    </source>
</evidence>
<dbReference type="PRINTS" id="PR00625">
    <property type="entry name" value="JDOMAIN"/>
</dbReference>
<dbReference type="GO" id="GO:0016020">
    <property type="term" value="C:membrane"/>
    <property type="evidence" value="ECO:0007669"/>
    <property type="project" value="UniProtKB-SubCell"/>
</dbReference>
<dbReference type="PROSITE" id="PS50076">
    <property type="entry name" value="DNAJ_2"/>
    <property type="match status" value="1"/>
</dbReference>